<dbReference type="Pfam" id="PF02574">
    <property type="entry name" value="S-methyl_trans"/>
    <property type="match status" value="1"/>
</dbReference>
<evidence type="ECO:0000256" key="6">
    <source>
        <dbReference type="ARBA" id="ARBA00022833"/>
    </source>
</evidence>
<dbReference type="InterPro" id="IPR036589">
    <property type="entry name" value="HCY_dom_sf"/>
</dbReference>
<dbReference type="EMBL" id="JAGFMF010011381">
    <property type="protein sequence ID" value="KAG8524673.1"/>
    <property type="molecule type" value="Genomic_DNA"/>
</dbReference>
<name>A0A8J6AP13_GALPY</name>
<feature type="non-terminal residue" evidence="8">
    <location>
        <position position="258"/>
    </location>
</feature>
<evidence type="ECO:0000256" key="3">
    <source>
        <dbReference type="ARBA" id="ARBA00022603"/>
    </source>
</evidence>
<protein>
    <submittedName>
        <fullName evidence="8">S-methylmethionine--homocysteine S-methyltransferase BHMT2</fullName>
    </submittedName>
</protein>
<dbReference type="GO" id="GO:0061627">
    <property type="term" value="F:S-methylmethionine-homocysteine S-methyltransferase activity"/>
    <property type="evidence" value="ECO:0007669"/>
    <property type="project" value="TreeGrafter"/>
</dbReference>
<keyword evidence="3" id="KW-0489">Methyltransferase</keyword>
<dbReference type="PANTHER" id="PTHR46120:SF3">
    <property type="entry name" value="S-METHYLMETHIONINE--HOMOCYSTEINE S-METHYLTRANSFERASE BHMT2"/>
    <property type="match status" value="1"/>
</dbReference>
<evidence type="ECO:0000256" key="2">
    <source>
        <dbReference type="ARBA" id="ARBA00005137"/>
    </source>
</evidence>
<keyword evidence="5" id="KW-0479">Metal-binding</keyword>
<dbReference type="Gene3D" id="3.20.20.330">
    <property type="entry name" value="Homocysteine-binding-like domain"/>
    <property type="match status" value="2"/>
</dbReference>
<evidence type="ECO:0000313" key="9">
    <source>
        <dbReference type="Proteomes" id="UP000700334"/>
    </source>
</evidence>
<dbReference type="GO" id="GO:0005829">
    <property type="term" value="C:cytosol"/>
    <property type="evidence" value="ECO:0007669"/>
    <property type="project" value="TreeGrafter"/>
</dbReference>
<dbReference type="InterPro" id="IPR017226">
    <property type="entry name" value="BHMT-like"/>
</dbReference>
<dbReference type="AlphaFoldDB" id="A0A8J6AP13"/>
<dbReference type="GO" id="GO:0071267">
    <property type="term" value="P:L-methionine salvage"/>
    <property type="evidence" value="ECO:0007669"/>
    <property type="project" value="TreeGrafter"/>
</dbReference>
<dbReference type="PIRSF" id="PIRSF037505">
    <property type="entry name" value="Betaine_HMT"/>
    <property type="match status" value="1"/>
</dbReference>
<accession>A0A8J6AP13</accession>
<organism evidence="8 9">
    <name type="scientific">Galemys pyrenaicus</name>
    <name type="common">Iberian desman</name>
    <name type="synonym">Pyrenean desman</name>
    <dbReference type="NCBI Taxonomy" id="202257"/>
    <lineage>
        <taxon>Eukaryota</taxon>
        <taxon>Metazoa</taxon>
        <taxon>Chordata</taxon>
        <taxon>Craniata</taxon>
        <taxon>Vertebrata</taxon>
        <taxon>Euteleostomi</taxon>
        <taxon>Mammalia</taxon>
        <taxon>Eutheria</taxon>
        <taxon>Laurasiatheria</taxon>
        <taxon>Eulipotyphla</taxon>
        <taxon>Talpidae</taxon>
        <taxon>Galemys</taxon>
    </lineage>
</organism>
<keyword evidence="6" id="KW-0862">Zinc</keyword>
<dbReference type="UniPathway" id="UPA00051">
    <property type="reaction ID" value="UER00083"/>
</dbReference>
<dbReference type="Proteomes" id="UP000700334">
    <property type="component" value="Unassembled WGS sequence"/>
</dbReference>
<evidence type="ECO:0000256" key="4">
    <source>
        <dbReference type="ARBA" id="ARBA00022679"/>
    </source>
</evidence>
<sequence length="258" mass="28828">DILQCLDSGEVLHMEFLRAGANVMQTFAFSASEDSMEISVGRCKCCCCDLAREVANKGDALVAVGICHTSTFKHHKNKPIIKKIFQFQLEVLIRKNVDFLTAELWAQDQFETMELMKEGLQTAGLKVHIMVKSLGFHTPNCNKGGFVDLPEYPCGKLSTGVATRWDIQKYAREAYNWGSGTLVRAVDLSPTTSGLLQRSWCLKGDFLPPASENHGSWGSGLLMYTKSWIRVRAKREYWENLLPASGRPFCPSLSKPDT</sequence>
<evidence type="ECO:0000259" key="7">
    <source>
        <dbReference type="Pfam" id="PF02574"/>
    </source>
</evidence>
<dbReference type="GO" id="GO:0032259">
    <property type="term" value="P:methylation"/>
    <property type="evidence" value="ECO:0007669"/>
    <property type="project" value="UniProtKB-KW"/>
</dbReference>
<evidence type="ECO:0000313" key="8">
    <source>
        <dbReference type="EMBL" id="KAG8524673.1"/>
    </source>
</evidence>
<keyword evidence="4" id="KW-0808">Transferase</keyword>
<comment type="cofactor">
    <cofactor evidence="1">
        <name>Zn(2+)</name>
        <dbReference type="ChEBI" id="CHEBI:29105"/>
    </cofactor>
</comment>
<evidence type="ECO:0000256" key="5">
    <source>
        <dbReference type="ARBA" id="ARBA00022723"/>
    </source>
</evidence>
<dbReference type="InterPro" id="IPR051524">
    <property type="entry name" value="BHMT"/>
</dbReference>
<dbReference type="InterPro" id="IPR003726">
    <property type="entry name" value="HCY_dom"/>
</dbReference>
<feature type="domain" description="Hcy-binding" evidence="7">
    <location>
        <begin position="12"/>
        <end position="105"/>
    </location>
</feature>
<dbReference type="GO" id="GO:0008270">
    <property type="term" value="F:zinc ion binding"/>
    <property type="evidence" value="ECO:0007669"/>
    <property type="project" value="InterPro"/>
</dbReference>
<keyword evidence="9" id="KW-1185">Reference proteome</keyword>
<proteinExistence type="predicted"/>
<gene>
    <name evidence="8" type="ORF">J0S82_006535</name>
</gene>
<comment type="caution">
    <text evidence="8">The sequence shown here is derived from an EMBL/GenBank/DDBJ whole genome shotgun (WGS) entry which is preliminary data.</text>
</comment>
<dbReference type="OrthoDB" id="261426at2759"/>
<comment type="pathway">
    <text evidence="2">Amino-acid biosynthesis; L-methionine biosynthesis via de novo pathway; L-methionine from L-homocysteine (BhmT route): step 1/1.</text>
</comment>
<dbReference type="PANTHER" id="PTHR46120">
    <property type="entry name" value="BETAINE--HOMOCYSTEINE S-METHYLTRANSFERASE 1"/>
    <property type="match status" value="1"/>
</dbReference>
<evidence type="ECO:0000256" key="1">
    <source>
        <dbReference type="ARBA" id="ARBA00001947"/>
    </source>
</evidence>
<reference evidence="8" key="1">
    <citation type="journal article" date="2021" name="Evol. Appl.">
        <title>The genome of the Pyrenean desman and the effects of bottlenecks and inbreeding on the genomic landscape of an endangered species.</title>
        <authorList>
            <person name="Escoda L."/>
            <person name="Castresana J."/>
        </authorList>
    </citation>
    <scope>NUCLEOTIDE SEQUENCE</scope>
    <source>
        <strain evidence="8">IBE-C5619</strain>
    </source>
</reference>
<dbReference type="SUPFAM" id="SSF82282">
    <property type="entry name" value="Homocysteine S-methyltransferase"/>
    <property type="match status" value="1"/>
</dbReference>